<sequence length="41" mass="4853">MGNPFFNSIHCIFKKHLAQKTKLDILQNLKKSQYRVKISFS</sequence>
<organism evidence="1 2">
    <name type="scientific">Leptospira noguchii str. 2007001578</name>
    <dbReference type="NCBI Taxonomy" id="1049974"/>
    <lineage>
        <taxon>Bacteria</taxon>
        <taxon>Pseudomonadati</taxon>
        <taxon>Spirochaetota</taxon>
        <taxon>Spirochaetia</taxon>
        <taxon>Leptospirales</taxon>
        <taxon>Leptospiraceae</taxon>
        <taxon>Leptospira</taxon>
    </lineage>
</organism>
<reference evidence="1 2" key="1">
    <citation type="submission" date="2013-01" db="EMBL/GenBank/DDBJ databases">
        <authorList>
            <person name="Harkins D.M."/>
            <person name="Durkin A.S."/>
            <person name="Brinkac L.M."/>
            <person name="Haft D.H."/>
            <person name="Selengut J.D."/>
            <person name="Sanka R."/>
            <person name="DePew J."/>
            <person name="Purushe J."/>
            <person name="Whelen A.C."/>
            <person name="Vinetz J.M."/>
            <person name="Sutton G.G."/>
            <person name="Nierman W.C."/>
            <person name="Fouts D.E."/>
        </authorList>
    </citation>
    <scope>NUCLEOTIDE SEQUENCE [LARGE SCALE GENOMIC DNA]</scope>
    <source>
        <strain evidence="1 2">2007001578</strain>
    </source>
</reference>
<accession>A0ABN0IXR2</accession>
<comment type="caution">
    <text evidence="1">The sequence shown here is derived from an EMBL/GenBank/DDBJ whole genome shotgun (WGS) entry which is preliminary data.</text>
</comment>
<evidence type="ECO:0000313" key="1">
    <source>
        <dbReference type="EMBL" id="EMM99402.1"/>
    </source>
</evidence>
<gene>
    <name evidence="1" type="ORF">LEP1GSC035_1245</name>
</gene>
<name>A0ABN0IXR2_9LEPT</name>
<proteinExistence type="predicted"/>
<dbReference type="EMBL" id="AHMH02000114">
    <property type="protein sequence ID" value="EMM99402.1"/>
    <property type="molecule type" value="Genomic_DNA"/>
</dbReference>
<protein>
    <submittedName>
        <fullName evidence="1">Uncharacterized protein</fullName>
    </submittedName>
</protein>
<dbReference type="Proteomes" id="UP000012099">
    <property type="component" value="Unassembled WGS sequence"/>
</dbReference>
<keyword evidence="2" id="KW-1185">Reference proteome</keyword>
<evidence type="ECO:0000313" key="2">
    <source>
        <dbReference type="Proteomes" id="UP000012099"/>
    </source>
</evidence>